<proteinExistence type="predicted"/>
<dbReference type="InterPro" id="IPR026444">
    <property type="entry name" value="Secre_tail"/>
</dbReference>
<name>A0A9X1QW48_9FLAO</name>
<reference evidence="3" key="1">
    <citation type="submission" date="2021-09" db="EMBL/GenBank/DDBJ databases">
        <title>Genome of Aequorivita sp. strain F47161.</title>
        <authorList>
            <person name="Wang Y."/>
        </authorList>
    </citation>
    <scope>NUCLEOTIDE SEQUENCE</scope>
    <source>
        <strain evidence="3">F47161</strain>
    </source>
</reference>
<protein>
    <submittedName>
        <fullName evidence="3">T9SS type A sorting domain-containing protein</fullName>
    </submittedName>
</protein>
<feature type="domain" description="Secretion system C-terminal sorting" evidence="2">
    <location>
        <begin position="167"/>
        <end position="239"/>
    </location>
</feature>
<keyword evidence="1" id="KW-0732">Signal</keyword>
<sequence>MKAIFYIVMFQIGALSFAQDPQLVGVDWYLHDLIINGEHHPPPRNSEVQNVQARFYAISNGDSADAFITFVCNEIYGLLIYDEFNPVFSFTYQENTFITCTLQVNQDYEELYFNFFYAPFGSIYNYSITTDTNGYKVLLLTSPSGDKAIYGDHILSSEDFHNSQFAIHPNPAQNELFITAQNTTQNLKIKIFNIAGKLLSTQSITLQDPKAVDISQLMSGIYFLNIEDENGITIIKKFVKE</sequence>
<evidence type="ECO:0000313" key="3">
    <source>
        <dbReference type="EMBL" id="MCG2417704.1"/>
    </source>
</evidence>
<dbReference type="AlphaFoldDB" id="A0A9X1QW48"/>
<evidence type="ECO:0000259" key="2">
    <source>
        <dbReference type="Pfam" id="PF18962"/>
    </source>
</evidence>
<dbReference type="Proteomes" id="UP001139461">
    <property type="component" value="Unassembled WGS sequence"/>
</dbReference>
<evidence type="ECO:0000313" key="4">
    <source>
        <dbReference type="Proteomes" id="UP001139461"/>
    </source>
</evidence>
<accession>A0A9X1QW48</accession>
<dbReference type="Pfam" id="PF18962">
    <property type="entry name" value="Por_Secre_tail"/>
    <property type="match status" value="1"/>
</dbReference>
<gene>
    <name evidence="3" type="ORF">K8089_01630</name>
</gene>
<dbReference type="NCBIfam" id="TIGR04183">
    <property type="entry name" value="Por_Secre_tail"/>
    <property type="match status" value="1"/>
</dbReference>
<dbReference type="RefSeq" id="WP_237601521.1">
    <property type="nucleotide sequence ID" value="NZ_JAIRBA010000002.1"/>
</dbReference>
<comment type="caution">
    <text evidence="3">The sequence shown here is derived from an EMBL/GenBank/DDBJ whole genome shotgun (WGS) entry which is preliminary data.</text>
</comment>
<organism evidence="3 4">
    <name type="scientific">Aequorivita vitellina</name>
    <dbReference type="NCBI Taxonomy" id="2874475"/>
    <lineage>
        <taxon>Bacteria</taxon>
        <taxon>Pseudomonadati</taxon>
        <taxon>Bacteroidota</taxon>
        <taxon>Flavobacteriia</taxon>
        <taxon>Flavobacteriales</taxon>
        <taxon>Flavobacteriaceae</taxon>
        <taxon>Aequorivita</taxon>
    </lineage>
</organism>
<evidence type="ECO:0000256" key="1">
    <source>
        <dbReference type="ARBA" id="ARBA00022729"/>
    </source>
</evidence>
<dbReference type="EMBL" id="JAIRBA010000002">
    <property type="protein sequence ID" value="MCG2417704.1"/>
    <property type="molecule type" value="Genomic_DNA"/>
</dbReference>
<keyword evidence="4" id="KW-1185">Reference proteome</keyword>